<organism evidence="1">
    <name type="scientific">marine metagenome</name>
    <dbReference type="NCBI Taxonomy" id="408172"/>
    <lineage>
        <taxon>unclassified sequences</taxon>
        <taxon>metagenomes</taxon>
        <taxon>ecological metagenomes</taxon>
    </lineage>
</organism>
<evidence type="ECO:0000313" key="1">
    <source>
        <dbReference type="EMBL" id="SVE10247.1"/>
    </source>
</evidence>
<sequence length="71" mass="8185">MTIKKLVYAVLFSWILGIFNIAAAGELCTECLSKVPKDMRDYVYNMDFMDKDQPLGPTVMKGWKSPRKPPW</sequence>
<proteinExistence type="predicted"/>
<protein>
    <submittedName>
        <fullName evidence="1">Uncharacterized protein</fullName>
    </submittedName>
</protein>
<reference evidence="1" key="1">
    <citation type="submission" date="2018-05" db="EMBL/GenBank/DDBJ databases">
        <authorList>
            <person name="Lanie J.A."/>
            <person name="Ng W.-L."/>
            <person name="Kazmierczak K.M."/>
            <person name="Andrzejewski T.M."/>
            <person name="Davidsen T.M."/>
            <person name="Wayne K.J."/>
            <person name="Tettelin H."/>
            <person name="Glass J.I."/>
            <person name="Rusch D."/>
            <person name="Podicherti R."/>
            <person name="Tsui H.-C.T."/>
            <person name="Winkler M.E."/>
        </authorList>
    </citation>
    <scope>NUCLEOTIDE SEQUENCE</scope>
</reference>
<feature type="non-terminal residue" evidence="1">
    <location>
        <position position="71"/>
    </location>
</feature>
<dbReference type="EMBL" id="UINC01194247">
    <property type="protein sequence ID" value="SVE10247.1"/>
    <property type="molecule type" value="Genomic_DNA"/>
</dbReference>
<dbReference type="AlphaFoldDB" id="A0A383AQZ7"/>
<accession>A0A383AQZ7</accession>
<name>A0A383AQZ7_9ZZZZ</name>
<gene>
    <name evidence="1" type="ORF">METZ01_LOCUS463101</name>
</gene>